<proteinExistence type="predicted"/>
<dbReference type="AlphaFoldDB" id="A0AAE1XJV0"/>
<protein>
    <submittedName>
        <fullName evidence="2">Uncharacterized protein</fullName>
    </submittedName>
</protein>
<reference evidence="2" key="1">
    <citation type="submission" date="2020-06" db="EMBL/GenBank/DDBJ databases">
        <authorList>
            <person name="Li T."/>
            <person name="Hu X."/>
            <person name="Zhang T."/>
            <person name="Song X."/>
            <person name="Zhang H."/>
            <person name="Dai N."/>
            <person name="Sheng W."/>
            <person name="Hou X."/>
            <person name="Wei L."/>
        </authorList>
    </citation>
    <scope>NUCLEOTIDE SEQUENCE</scope>
    <source>
        <strain evidence="2">3651</strain>
        <tissue evidence="2">Leaf</tissue>
    </source>
</reference>
<feature type="coiled-coil region" evidence="1">
    <location>
        <begin position="9"/>
        <end position="36"/>
    </location>
</feature>
<gene>
    <name evidence="2" type="ORF">Salat_2918100</name>
</gene>
<name>A0AAE1XJV0_9LAMI</name>
<dbReference type="Proteomes" id="UP001293254">
    <property type="component" value="Unassembled WGS sequence"/>
</dbReference>
<evidence type="ECO:0000256" key="1">
    <source>
        <dbReference type="SAM" id="Coils"/>
    </source>
</evidence>
<evidence type="ECO:0000313" key="2">
    <source>
        <dbReference type="EMBL" id="KAK4412709.1"/>
    </source>
</evidence>
<keyword evidence="3" id="KW-1185">Reference proteome</keyword>
<sequence length="163" mass="18540">MCQRAKEVITRLLNCISRYEDEVKRAEERVGRMDELSLFTIVGFVLSCGPPQQYYFYQRYFTKEMDDMFINALAANLPPHGDAQRSESKLRSASSSPACCLQSLGHTSGISLLRGTTPALERQTCYIRLGNQETRGDLDPTMAATMSWWGYVGRHWNGCHNNF</sequence>
<dbReference type="EMBL" id="JACGWO010000013">
    <property type="protein sequence ID" value="KAK4412709.1"/>
    <property type="molecule type" value="Genomic_DNA"/>
</dbReference>
<organism evidence="2 3">
    <name type="scientific">Sesamum alatum</name>
    <dbReference type="NCBI Taxonomy" id="300844"/>
    <lineage>
        <taxon>Eukaryota</taxon>
        <taxon>Viridiplantae</taxon>
        <taxon>Streptophyta</taxon>
        <taxon>Embryophyta</taxon>
        <taxon>Tracheophyta</taxon>
        <taxon>Spermatophyta</taxon>
        <taxon>Magnoliopsida</taxon>
        <taxon>eudicotyledons</taxon>
        <taxon>Gunneridae</taxon>
        <taxon>Pentapetalae</taxon>
        <taxon>asterids</taxon>
        <taxon>lamiids</taxon>
        <taxon>Lamiales</taxon>
        <taxon>Pedaliaceae</taxon>
        <taxon>Sesamum</taxon>
    </lineage>
</organism>
<keyword evidence="1" id="KW-0175">Coiled coil</keyword>
<comment type="caution">
    <text evidence="2">The sequence shown here is derived from an EMBL/GenBank/DDBJ whole genome shotgun (WGS) entry which is preliminary data.</text>
</comment>
<evidence type="ECO:0000313" key="3">
    <source>
        <dbReference type="Proteomes" id="UP001293254"/>
    </source>
</evidence>
<accession>A0AAE1XJV0</accession>
<reference evidence="2" key="2">
    <citation type="journal article" date="2024" name="Plant">
        <title>Genomic evolution and insights into agronomic trait innovations of Sesamum species.</title>
        <authorList>
            <person name="Miao H."/>
            <person name="Wang L."/>
            <person name="Qu L."/>
            <person name="Liu H."/>
            <person name="Sun Y."/>
            <person name="Le M."/>
            <person name="Wang Q."/>
            <person name="Wei S."/>
            <person name="Zheng Y."/>
            <person name="Lin W."/>
            <person name="Duan Y."/>
            <person name="Cao H."/>
            <person name="Xiong S."/>
            <person name="Wang X."/>
            <person name="Wei L."/>
            <person name="Li C."/>
            <person name="Ma Q."/>
            <person name="Ju M."/>
            <person name="Zhao R."/>
            <person name="Li G."/>
            <person name="Mu C."/>
            <person name="Tian Q."/>
            <person name="Mei H."/>
            <person name="Zhang T."/>
            <person name="Gao T."/>
            <person name="Zhang H."/>
        </authorList>
    </citation>
    <scope>NUCLEOTIDE SEQUENCE</scope>
    <source>
        <strain evidence="2">3651</strain>
    </source>
</reference>